<protein>
    <submittedName>
        <fullName evidence="2">Uncharacterized protein</fullName>
    </submittedName>
</protein>
<proteinExistence type="predicted"/>
<name>X8CST7_MYCIT</name>
<reference evidence="2 3" key="1">
    <citation type="submission" date="2013-12" db="EMBL/GenBank/DDBJ databases">
        <authorList>
            <person name="Zelazny A."/>
            <person name="Olivier K."/>
            <person name="Holland S."/>
            <person name="Lenaerts A."/>
            <person name="Ordway D."/>
            <person name="DeGroote M.A."/>
            <person name="Parker T."/>
            <person name="Sizemore C."/>
            <person name="Tallon L.J."/>
            <person name="Sadzewicz L.K."/>
            <person name="Sengamalay N."/>
            <person name="Fraser C.M."/>
            <person name="Hine E."/>
            <person name="Shefchek K.A."/>
            <person name="Das S.P."/>
            <person name="Tettelin H."/>
        </authorList>
    </citation>
    <scope>NUCLEOTIDE SEQUENCE [LARGE SCALE GENOMIC DNA]</scope>
    <source>
        <strain evidence="2 3">1956</strain>
    </source>
</reference>
<sequence>MLSGEAAITPEPMECVERRSLDHTDAAPPAKSNRLPAQPYCACAGRPTGHAPPK</sequence>
<organism evidence="2 3">
    <name type="scientific">Mycobacterium intracellulare 1956</name>
    <dbReference type="NCBI Taxonomy" id="1299331"/>
    <lineage>
        <taxon>Bacteria</taxon>
        <taxon>Bacillati</taxon>
        <taxon>Actinomycetota</taxon>
        <taxon>Actinomycetes</taxon>
        <taxon>Mycobacteriales</taxon>
        <taxon>Mycobacteriaceae</taxon>
        <taxon>Mycobacterium</taxon>
        <taxon>Mycobacterium avium complex (MAC)</taxon>
    </lineage>
</organism>
<accession>X8CST7</accession>
<feature type="region of interest" description="Disordered" evidence="1">
    <location>
        <begin position="20"/>
        <end position="54"/>
    </location>
</feature>
<dbReference type="AlphaFoldDB" id="X8CST7"/>
<evidence type="ECO:0000313" key="3">
    <source>
        <dbReference type="Proteomes" id="UP000020825"/>
    </source>
</evidence>
<evidence type="ECO:0000256" key="1">
    <source>
        <dbReference type="SAM" id="MobiDB-lite"/>
    </source>
</evidence>
<evidence type="ECO:0000313" key="2">
    <source>
        <dbReference type="EMBL" id="EUA59124.1"/>
    </source>
</evidence>
<dbReference type="Proteomes" id="UP000020825">
    <property type="component" value="Unassembled WGS sequence"/>
</dbReference>
<dbReference type="EMBL" id="JAOG01000001">
    <property type="protein sequence ID" value="EUA59124.1"/>
    <property type="molecule type" value="Genomic_DNA"/>
</dbReference>
<dbReference type="PATRIC" id="fig|1299331.3.peg.2204"/>
<comment type="caution">
    <text evidence="2">The sequence shown here is derived from an EMBL/GenBank/DDBJ whole genome shotgun (WGS) entry which is preliminary data.</text>
</comment>
<gene>
    <name evidence="2" type="ORF">I550_2270</name>
</gene>